<evidence type="ECO:0000313" key="2">
    <source>
        <dbReference type="EMBL" id="MEH7828428.1"/>
    </source>
</evidence>
<feature type="compositionally biased region" description="Basic and acidic residues" evidence="1">
    <location>
        <begin position="49"/>
        <end position="67"/>
    </location>
</feature>
<organism evidence="2 3">
    <name type="scientific">Gemmobacter denitrificans</name>
    <dbReference type="NCBI Taxonomy" id="3123040"/>
    <lineage>
        <taxon>Bacteria</taxon>
        <taxon>Pseudomonadati</taxon>
        <taxon>Pseudomonadota</taxon>
        <taxon>Alphaproteobacteria</taxon>
        <taxon>Rhodobacterales</taxon>
        <taxon>Paracoccaceae</taxon>
        <taxon>Gemmobacter</taxon>
    </lineage>
</organism>
<evidence type="ECO:0008006" key="4">
    <source>
        <dbReference type="Google" id="ProtNLM"/>
    </source>
</evidence>
<proteinExistence type="predicted"/>
<keyword evidence="3" id="KW-1185">Reference proteome</keyword>
<evidence type="ECO:0000313" key="3">
    <source>
        <dbReference type="Proteomes" id="UP001431963"/>
    </source>
</evidence>
<reference evidence="2" key="1">
    <citation type="submission" date="2024-02" db="EMBL/GenBank/DDBJ databases">
        <title>Genome sequences of strain Gemmobacter sp. JM10B15.</title>
        <authorList>
            <person name="Zhang M."/>
        </authorList>
    </citation>
    <scope>NUCLEOTIDE SEQUENCE</scope>
    <source>
        <strain evidence="2">JM10B15</strain>
    </source>
</reference>
<dbReference type="RefSeq" id="WP_335422352.1">
    <property type="nucleotide sequence ID" value="NZ_JBALHR010000004.1"/>
</dbReference>
<accession>A0ABU8BW09</accession>
<comment type="caution">
    <text evidence="2">The sequence shown here is derived from an EMBL/GenBank/DDBJ whole genome shotgun (WGS) entry which is preliminary data.</text>
</comment>
<evidence type="ECO:0000256" key="1">
    <source>
        <dbReference type="SAM" id="MobiDB-lite"/>
    </source>
</evidence>
<dbReference type="EMBL" id="JBALHR010000004">
    <property type="protein sequence ID" value="MEH7828428.1"/>
    <property type="molecule type" value="Genomic_DNA"/>
</dbReference>
<protein>
    <recommendedName>
        <fullName evidence="4">YpeB-like protein with protease inhibitory function</fullName>
    </recommendedName>
</protein>
<feature type="region of interest" description="Disordered" evidence="1">
    <location>
        <begin position="33"/>
        <end position="112"/>
    </location>
</feature>
<dbReference type="Proteomes" id="UP001431963">
    <property type="component" value="Unassembled WGS sequence"/>
</dbReference>
<gene>
    <name evidence="2" type="ORF">V6590_09700</name>
</gene>
<sequence length="227" mass="24396">MRRRFALLPLIALLSWGVAELALSDVLGWGMAEARRGGSDDGGSDDGGGDDRGNDDGSDSDKDRDADDDRDDDSGGKGRGRGRGRGGADSKDDPASAGTPLGSGKEFRTKLRRTLGGEQTRRLLKDGSEERLIGGRYQHLDRGGRLIEDRAATAADRRRLGQLDRGAVAALIEVRGDGVMVTDPGGWREELRAGRYRLTDPRGNLVVDRVAGSADLERIRQSLTGQR</sequence>
<name>A0ABU8BW09_9RHOB</name>